<evidence type="ECO:0000313" key="5">
    <source>
        <dbReference type="EMBL" id="KAJ3705657.1"/>
    </source>
</evidence>
<proteinExistence type="inferred from homology"/>
<feature type="repeat" description="PPR" evidence="4">
    <location>
        <begin position="362"/>
        <end position="396"/>
    </location>
</feature>
<keyword evidence="2" id="KW-0677">Repeat</keyword>
<comment type="similarity">
    <text evidence="1">Belongs to the PPR family. P subfamily.</text>
</comment>
<feature type="repeat" description="PPR" evidence="4">
    <location>
        <begin position="240"/>
        <end position="270"/>
    </location>
</feature>
<reference evidence="5 6" key="1">
    <citation type="journal article" date="2022" name="Cell">
        <title>Repeat-based holocentromeres influence genome architecture and karyotype evolution.</title>
        <authorList>
            <person name="Hofstatter P.G."/>
            <person name="Thangavel G."/>
            <person name="Lux T."/>
            <person name="Neumann P."/>
            <person name="Vondrak T."/>
            <person name="Novak P."/>
            <person name="Zhang M."/>
            <person name="Costa L."/>
            <person name="Castellani M."/>
            <person name="Scott A."/>
            <person name="Toegelov H."/>
            <person name="Fuchs J."/>
            <person name="Mata-Sucre Y."/>
            <person name="Dias Y."/>
            <person name="Vanzela A.L.L."/>
            <person name="Huettel B."/>
            <person name="Almeida C.C.S."/>
            <person name="Simkova H."/>
            <person name="Souza G."/>
            <person name="Pedrosa-Harand A."/>
            <person name="Macas J."/>
            <person name="Mayer K.F.X."/>
            <person name="Houben A."/>
            <person name="Marques A."/>
        </authorList>
    </citation>
    <scope>NUCLEOTIDE SEQUENCE [LARGE SCALE GENOMIC DNA]</scope>
    <source>
        <strain evidence="5">RhyTen1mFocal</strain>
    </source>
</reference>
<dbReference type="PROSITE" id="PS51375">
    <property type="entry name" value="PPR"/>
    <property type="match status" value="9"/>
</dbReference>
<dbReference type="PANTHER" id="PTHR47447">
    <property type="entry name" value="OS03G0856100 PROTEIN"/>
    <property type="match status" value="1"/>
</dbReference>
<evidence type="ECO:0000313" key="6">
    <source>
        <dbReference type="Proteomes" id="UP001210211"/>
    </source>
</evidence>
<evidence type="ECO:0008006" key="7">
    <source>
        <dbReference type="Google" id="ProtNLM"/>
    </source>
</evidence>
<keyword evidence="6" id="KW-1185">Reference proteome</keyword>
<feature type="repeat" description="PPR" evidence="4">
    <location>
        <begin position="397"/>
        <end position="431"/>
    </location>
</feature>
<feature type="repeat" description="PPR" evidence="4">
    <location>
        <begin position="594"/>
        <end position="628"/>
    </location>
</feature>
<dbReference type="PANTHER" id="PTHR47447:SF28">
    <property type="entry name" value="PENTACOTRIPEPTIDE-REPEAT REGION OF PRORP DOMAIN-CONTAINING PROTEIN"/>
    <property type="match status" value="1"/>
</dbReference>
<feature type="repeat" description="PPR" evidence="4">
    <location>
        <begin position="629"/>
        <end position="663"/>
    </location>
</feature>
<dbReference type="AlphaFoldDB" id="A0AAD6EY92"/>
<evidence type="ECO:0000256" key="2">
    <source>
        <dbReference type="ARBA" id="ARBA00022737"/>
    </source>
</evidence>
<dbReference type="InterPro" id="IPR002885">
    <property type="entry name" value="PPR_rpt"/>
</dbReference>
<accession>A0AAD6EY92</accession>
<dbReference type="NCBIfam" id="TIGR00756">
    <property type="entry name" value="PPR"/>
    <property type="match status" value="10"/>
</dbReference>
<evidence type="ECO:0000256" key="1">
    <source>
        <dbReference type="ARBA" id="ARBA00007626"/>
    </source>
</evidence>
<feature type="repeat" description="PPR" evidence="4">
    <location>
        <begin position="466"/>
        <end position="500"/>
    </location>
</feature>
<comment type="caution">
    <text evidence="5">The sequence shown here is derived from an EMBL/GenBank/DDBJ whole genome shotgun (WGS) entry which is preliminary data.</text>
</comment>
<feature type="repeat" description="PPR" evidence="4">
    <location>
        <begin position="274"/>
        <end position="308"/>
    </location>
</feature>
<dbReference type="Proteomes" id="UP001210211">
    <property type="component" value="Unassembled WGS sequence"/>
</dbReference>
<protein>
    <recommendedName>
        <fullName evidence="7">Pentatricopeptide repeat-containing protein</fullName>
    </recommendedName>
</protein>
<gene>
    <name evidence="5" type="ORF">LUZ61_009362</name>
</gene>
<sequence length="680" mass="76607">MATRLSTSPSPISSATYTHNHLVAELAIYHLLTGRRLTRLIPHFTPESAIQTLLLTQSDRRLFLSFLTWAPRRLHFFRSSLPLQSLSFLLHCRHRLHSSALHFSRHLALSFPLGSIFNCLSSSLSLFTPPFPSLPFAVDLLIKSYSSLNNLSDALSAVSLVKSACFVPSLFAYNSILECMFRSWLPIYKIESFIVAMARSGVALNVYSYNILICGYCKRGYLDRAVRFLDEMEHADCSPNVFTFNTLIHWYCQCGKISEASELFSRMEKIVWPNLFTYNLLINGLCNEGKIKDAQKMFDKMRQRGLSPDIVSYNTLISGYCKTGDVHQAKVSQNKISLRRAGNFKRALKLVTEIRKRGLTVNEITITTIVHGFCNKGSTYDALLAMNEIKKCSIKPSVVCYNALINGYCILGHMNEALEIVKDMEEKGIRPNVVTYSIIISGYCKSCEFNRAEFSKEILQKGIKPGKIMYASLVDAFCKARKLFNAQEVFVEMLESGLQLNELTYRTLIDCHCQNGDLKSALFLHGKVIKKGALPDGVADNVLIKSLSKLARVKEAERALNKETENLLYKVQSQKLMHDSPDYNVIIEHCTKAGFKSVVSLLKGFCMNGLMDEADKVLHLMLERKWKPDASVYSMLIHGHATSGNAGKALRLYNDVVKDGFVPINNERCFGDKLFIFGKG</sequence>
<organism evidence="5 6">
    <name type="scientific">Rhynchospora tenuis</name>
    <dbReference type="NCBI Taxonomy" id="198213"/>
    <lineage>
        <taxon>Eukaryota</taxon>
        <taxon>Viridiplantae</taxon>
        <taxon>Streptophyta</taxon>
        <taxon>Embryophyta</taxon>
        <taxon>Tracheophyta</taxon>
        <taxon>Spermatophyta</taxon>
        <taxon>Magnoliopsida</taxon>
        <taxon>Liliopsida</taxon>
        <taxon>Poales</taxon>
        <taxon>Cyperaceae</taxon>
        <taxon>Cyperoideae</taxon>
        <taxon>Rhynchosporeae</taxon>
        <taxon>Rhynchospora</taxon>
    </lineage>
</organism>
<name>A0AAD6EY92_9POAL</name>
<dbReference type="InterPro" id="IPR011990">
    <property type="entry name" value="TPR-like_helical_dom_sf"/>
</dbReference>
<keyword evidence="3" id="KW-0809">Transit peptide</keyword>
<evidence type="ECO:0000256" key="4">
    <source>
        <dbReference type="PROSITE-ProRule" id="PRU00708"/>
    </source>
</evidence>
<feature type="repeat" description="PPR" evidence="4">
    <location>
        <begin position="501"/>
        <end position="535"/>
    </location>
</feature>
<evidence type="ECO:0000256" key="3">
    <source>
        <dbReference type="ARBA" id="ARBA00022946"/>
    </source>
</evidence>
<dbReference type="EMBL" id="JAMRDG010000001">
    <property type="protein sequence ID" value="KAJ3705657.1"/>
    <property type="molecule type" value="Genomic_DNA"/>
</dbReference>
<feature type="repeat" description="PPR" evidence="4">
    <location>
        <begin position="205"/>
        <end position="239"/>
    </location>
</feature>
<dbReference type="SUPFAM" id="SSF81901">
    <property type="entry name" value="HCP-like"/>
    <property type="match status" value="1"/>
</dbReference>
<dbReference type="Pfam" id="PF13041">
    <property type="entry name" value="PPR_2"/>
    <property type="match status" value="5"/>
</dbReference>
<dbReference type="Gene3D" id="1.25.40.10">
    <property type="entry name" value="Tetratricopeptide repeat domain"/>
    <property type="match status" value="5"/>
</dbReference>